<dbReference type="InterPro" id="IPR039426">
    <property type="entry name" value="TonB-dep_rcpt-like"/>
</dbReference>
<evidence type="ECO:0000256" key="2">
    <source>
        <dbReference type="ARBA" id="ARBA00022448"/>
    </source>
</evidence>
<feature type="compositionally biased region" description="Basic residues" evidence="12">
    <location>
        <begin position="20"/>
        <end position="30"/>
    </location>
</feature>
<dbReference type="InterPro" id="IPR037066">
    <property type="entry name" value="Plug_dom_sf"/>
</dbReference>
<keyword evidence="2 11" id="KW-0813">Transport</keyword>
<keyword evidence="7" id="KW-0408">Iron</keyword>
<evidence type="ECO:0000259" key="13">
    <source>
        <dbReference type="Pfam" id="PF07715"/>
    </source>
</evidence>
<name>A0A512IP11_9HYPH</name>
<dbReference type="Gene3D" id="2.170.130.10">
    <property type="entry name" value="TonB-dependent receptor, plug domain"/>
    <property type="match status" value="1"/>
</dbReference>
<sequence>MAVADNPRARRRTFPCNSRSRTRTRSRSTKALRYTPSVTTEQRGGAGSTRLEQFLIRGFNAPVFLDGMALVGGRDANATIDPYRLERVDVIMGPASVLYGQSGPGGIVNLVSKVPRFVQHGEVFVQGGGFNEIRGGFDVGGPIASDVAGLSDQFAYRVVGFGWKGDGPAVTTELERALINPSVTWRPSTDTALTIIGNYQRDPYSGFYGGFPAVGTVFPR</sequence>
<keyword evidence="5 11" id="KW-0812">Transmembrane</keyword>
<evidence type="ECO:0000256" key="12">
    <source>
        <dbReference type="SAM" id="MobiDB-lite"/>
    </source>
</evidence>
<evidence type="ECO:0000256" key="3">
    <source>
        <dbReference type="ARBA" id="ARBA00022452"/>
    </source>
</evidence>
<keyword evidence="6" id="KW-0732">Signal</keyword>
<evidence type="ECO:0000256" key="7">
    <source>
        <dbReference type="ARBA" id="ARBA00023004"/>
    </source>
</evidence>
<dbReference type="InterPro" id="IPR012910">
    <property type="entry name" value="Plug_dom"/>
</dbReference>
<dbReference type="EMBL" id="BJZT01000015">
    <property type="protein sequence ID" value="GEO99368.1"/>
    <property type="molecule type" value="Genomic_DNA"/>
</dbReference>
<comment type="subcellular location">
    <subcellularLocation>
        <location evidence="1 11">Cell outer membrane</location>
        <topology evidence="1 11">Multi-pass membrane protein</topology>
    </subcellularLocation>
</comment>
<dbReference type="PROSITE" id="PS52016">
    <property type="entry name" value="TONB_DEPENDENT_REC_3"/>
    <property type="match status" value="1"/>
</dbReference>
<evidence type="ECO:0000313" key="15">
    <source>
        <dbReference type="Proteomes" id="UP000321258"/>
    </source>
</evidence>
<keyword evidence="15" id="KW-1185">Reference proteome</keyword>
<dbReference type="PANTHER" id="PTHR32552">
    <property type="entry name" value="FERRICHROME IRON RECEPTOR-RELATED"/>
    <property type="match status" value="1"/>
</dbReference>
<evidence type="ECO:0000256" key="1">
    <source>
        <dbReference type="ARBA" id="ARBA00004571"/>
    </source>
</evidence>
<evidence type="ECO:0000256" key="5">
    <source>
        <dbReference type="ARBA" id="ARBA00022692"/>
    </source>
</evidence>
<comment type="caution">
    <text evidence="14">The sequence shown here is derived from an EMBL/GenBank/DDBJ whole genome shotgun (WGS) entry which is preliminary data.</text>
</comment>
<dbReference type="Gene3D" id="2.40.170.20">
    <property type="entry name" value="TonB-dependent receptor, beta-barrel domain"/>
    <property type="match status" value="1"/>
</dbReference>
<gene>
    <name evidence="14" type="ORF">MHA02_17560</name>
</gene>
<dbReference type="InterPro" id="IPR036942">
    <property type="entry name" value="Beta-barrel_TonB_sf"/>
</dbReference>
<evidence type="ECO:0000256" key="6">
    <source>
        <dbReference type="ARBA" id="ARBA00022729"/>
    </source>
</evidence>
<keyword evidence="9 11" id="KW-0472">Membrane</keyword>
<evidence type="ECO:0000256" key="9">
    <source>
        <dbReference type="ARBA" id="ARBA00023136"/>
    </source>
</evidence>
<dbReference type="SUPFAM" id="SSF56935">
    <property type="entry name" value="Porins"/>
    <property type="match status" value="1"/>
</dbReference>
<keyword evidence="10 11" id="KW-0998">Cell outer membrane</keyword>
<protein>
    <recommendedName>
        <fullName evidence="13">TonB-dependent receptor plug domain-containing protein</fullName>
    </recommendedName>
</protein>
<keyword evidence="4" id="KW-0410">Iron transport</keyword>
<evidence type="ECO:0000313" key="14">
    <source>
        <dbReference type="EMBL" id="GEO99368.1"/>
    </source>
</evidence>
<feature type="region of interest" description="Disordered" evidence="12">
    <location>
        <begin position="1"/>
        <end position="30"/>
    </location>
</feature>
<evidence type="ECO:0000256" key="11">
    <source>
        <dbReference type="PROSITE-ProRule" id="PRU01360"/>
    </source>
</evidence>
<accession>A0A512IP11</accession>
<evidence type="ECO:0000256" key="10">
    <source>
        <dbReference type="ARBA" id="ARBA00023237"/>
    </source>
</evidence>
<proteinExistence type="inferred from homology"/>
<reference evidence="14 15" key="1">
    <citation type="submission" date="2019-07" db="EMBL/GenBank/DDBJ databases">
        <title>Whole genome shotgun sequence of Methylobacterium haplocladii NBRC 107714.</title>
        <authorList>
            <person name="Hosoyama A."/>
            <person name="Uohara A."/>
            <person name="Ohji S."/>
            <person name="Ichikawa N."/>
        </authorList>
    </citation>
    <scope>NUCLEOTIDE SEQUENCE [LARGE SCALE GENOMIC DNA]</scope>
    <source>
        <strain evidence="14 15">NBRC 107714</strain>
    </source>
</reference>
<evidence type="ECO:0000256" key="4">
    <source>
        <dbReference type="ARBA" id="ARBA00022496"/>
    </source>
</evidence>
<dbReference type="GO" id="GO:0009279">
    <property type="term" value="C:cell outer membrane"/>
    <property type="evidence" value="ECO:0007669"/>
    <property type="project" value="UniProtKB-SubCell"/>
</dbReference>
<evidence type="ECO:0000256" key="8">
    <source>
        <dbReference type="ARBA" id="ARBA00023065"/>
    </source>
</evidence>
<comment type="similarity">
    <text evidence="11">Belongs to the TonB-dependent receptor family.</text>
</comment>
<dbReference type="Proteomes" id="UP000321258">
    <property type="component" value="Unassembled WGS sequence"/>
</dbReference>
<feature type="domain" description="TonB-dependent receptor plug" evidence="13">
    <location>
        <begin position="26"/>
        <end position="107"/>
    </location>
</feature>
<dbReference type="AlphaFoldDB" id="A0A512IP11"/>
<keyword evidence="3 11" id="KW-1134">Transmembrane beta strand</keyword>
<organism evidence="14 15">
    <name type="scientific">Methylobacterium haplocladii</name>
    <dbReference type="NCBI Taxonomy" id="1176176"/>
    <lineage>
        <taxon>Bacteria</taxon>
        <taxon>Pseudomonadati</taxon>
        <taxon>Pseudomonadota</taxon>
        <taxon>Alphaproteobacteria</taxon>
        <taxon>Hyphomicrobiales</taxon>
        <taxon>Methylobacteriaceae</taxon>
        <taxon>Methylobacterium</taxon>
    </lineage>
</organism>
<dbReference type="Pfam" id="PF07715">
    <property type="entry name" value="Plug"/>
    <property type="match status" value="1"/>
</dbReference>
<dbReference type="GO" id="GO:0015344">
    <property type="term" value="F:siderophore uptake transmembrane transporter activity"/>
    <property type="evidence" value="ECO:0007669"/>
    <property type="project" value="TreeGrafter"/>
</dbReference>
<dbReference type="PANTHER" id="PTHR32552:SF68">
    <property type="entry name" value="FERRICHROME OUTER MEMBRANE TRANSPORTER_PHAGE RECEPTOR"/>
    <property type="match status" value="1"/>
</dbReference>
<keyword evidence="8" id="KW-0406">Ion transport</keyword>